<evidence type="ECO:0000256" key="9">
    <source>
        <dbReference type="ARBA" id="ARBA00023098"/>
    </source>
</evidence>
<feature type="compositionally biased region" description="Basic and acidic residues" evidence="10">
    <location>
        <begin position="277"/>
        <end position="290"/>
    </location>
</feature>
<feature type="signal peptide" evidence="11">
    <location>
        <begin position="1"/>
        <end position="35"/>
    </location>
</feature>
<dbReference type="Proteomes" id="UP000255425">
    <property type="component" value="Unassembled WGS sequence"/>
</dbReference>
<dbReference type="GO" id="GO:0005576">
    <property type="term" value="C:extracellular region"/>
    <property type="evidence" value="ECO:0007669"/>
    <property type="project" value="UniProtKB-SubCell"/>
</dbReference>
<feature type="compositionally biased region" description="Polar residues" evidence="10">
    <location>
        <begin position="130"/>
        <end position="143"/>
    </location>
</feature>
<comment type="catalytic activity">
    <reaction evidence="1">
        <text>a triacylglycerol + H2O = a diacylglycerol + a fatty acid + H(+)</text>
        <dbReference type="Rhea" id="RHEA:12044"/>
        <dbReference type="ChEBI" id="CHEBI:15377"/>
        <dbReference type="ChEBI" id="CHEBI:15378"/>
        <dbReference type="ChEBI" id="CHEBI:17855"/>
        <dbReference type="ChEBI" id="CHEBI:18035"/>
        <dbReference type="ChEBI" id="CHEBI:28868"/>
        <dbReference type="EC" id="3.1.1.3"/>
    </reaction>
</comment>
<dbReference type="GeneID" id="63935244"/>
<accession>A0A380GZK9</accession>
<evidence type="ECO:0000313" key="15">
    <source>
        <dbReference type="Proteomes" id="UP000255425"/>
    </source>
</evidence>
<dbReference type="Gene3D" id="3.40.50.1820">
    <property type="entry name" value="alpha/beta hydrolase"/>
    <property type="match status" value="1"/>
</dbReference>
<dbReference type="AlphaFoldDB" id="A0A380GZK9"/>
<dbReference type="Pfam" id="PF04650">
    <property type="entry name" value="YSIRK_signal"/>
    <property type="match status" value="1"/>
</dbReference>
<sequence length="732" mass="81544">MKNRKNSYSIRKLSVGASSIVVASMLFIGGSSAYAAESNHQGTQDNSEVSTSQSIGEQQNNQTDKQSETDDTQNNTLETKDNTSTIHNTDDQQQVTPKTDATSNDENQVDSKSNESQASTTEKDQRNDNQNKAVQEPTSQDNNAQEEESSQTTHQEDANSLDQPQKDEKTTSEQPQTNESSLRTTTTNQDQTHVKDLTNTQKEDKTTEQPQTSKDIKTHQKDTQNDKEETQKVAEVTHRSDKNATQSSEDVTSEQSTEQHVTAEDTDATQDSPVKGFNKEEQATISDKDLNVNQLDEGNQTKELPKNDNDDSKKGINALTENAQATTRNNTTVKASKEDKDQTNKVAPQTQYKNHDPIILVHGFNGYASGTGPLIGKANYWGGDRLNIIKEARAKGYNVMEASVGAFGSNYDRAVELYYYIKGGTVDYGAAHAAKYGHERYGKTYAGAYKDWIPGQKIHLIGHSMGGQTIRYLEELLRHGSPEEVEYQKEHGGDISPLYKGGQDNMISSITTIATPHNGTHAADLFGNEALVRQIAYDYARAKGNKLSHVDVGLRQWGLKQRDDETLAQYIHRVKQSKLWKTKDNGFYDLTTEGTDILNHTTSLNPNIVYKTYQGESTRPAIDGTQKADINMNIGYTLTADAIGKLDDTAWRENDGLVSVISGQHPFNQAYTPATDQIQKGIWQVTPVKHNWDHGDFVGTDTSEVRISKKDLEEFWDNMFEDMVRNEQVTDK</sequence>
<dbReference type="PANTHER" id="PTHR34043">
    <property type="entry name" value="ALPHA/BETA-HYDROLASES SUPERFAMILY PROTEIN"/>
    <property type="match status" value="1"/>
</dbReference>
<dbReference type="NCBIfam" id="NF047351">
    <property type="entry name" value="lipase_YSIRK_Sa"/>
    <property type="match status" value="1"/>
</dbReference>
<protein>
    <recommendedName>
        <fullName evidence="4">triacylglycerol lipase</fullName>
        <ecNumber evidence="4">3.1.1.3</ecNumber>
    </recommendedName>
</protein>
<evidence type="ECO:0000256" key="11">
    <source>
        <dbReference type="SAM" id="SignalP"/>
    </source>
</evidence>
<dbReference type="GO" id="GO:0004806">
    <property type="term" value="F:triacylglycerol lipase activity"/>
    <property type="evidence" value="ECO:0007669"/>
    <property type="project" value="UniProtKB-EC"/>
</dbReference>
<evidence type="ECO:0000256" key="6">
    <source>
        <dbReference type="ARBA" id="ARBA00022729"/>
    </source>
</evidence>
<proteinExistence type="inferred from homology"/>
<feature type="compositionally biased region" description="Basic and acidic residues" evidence="10">
    <location>
        <begin position="299"/>
        <end position="314"/>
    </location>
</feature>
<feature type="compositionally biased region" description="Basic and acidic residues" evidence="10">
    <location>
        <begin position="214"/>
        <end position="242"/>
    </location>
</feature>
<evidence type="ECO:0000259" key="13">
    <source>
        <dbReference type="Pfam" id="PF24708"/>
    </source>
</evidence>
<evidence type="ECO:0000256" key="10">
    <source>
        <dbReference type="SAM" id="MobiDB-lite"/>
    </source>
</evidence>
<evidence type="ECO:0000256" key="5">
    <source>
        <dbReference type="ARBA" id="ARBA00022525"/>
    </source>
</evidence>
<dbReference type="SUPFAM" id="SSF53474">
    <property type="entry name" value="alpha/beta-Hydrolases"/>
    <property type="match status" value="1"/>
</dbReference>
<feature type="compositionally biased region" description="Polar residues" evidence="10">
    <location>
        <begin position="319"/>
        <end position="334"/>
    </location>
</feature>
<evidence type="ECO:0000256" key="2">
    <source>
        <dbReference type="ARBA" id="ARBA00004613"/>
    </source>
</evidence>
<keyword evidence="9" id="KW-0443">Lipid metabolism</keyword>
<evidence type="ECO:0000256" key="3">
    <source>
        <dbReference type="ARBA" id="ARBA00010701"/>
    </source>
</evidence>
<comment type="subcellular location">
    <subcellularLocation>
        <location evidence="2">Secreted</location>
    </subcellularLocation>
</comment>
<dbReference type="InterPro" id="IPR029058">
    <property type="entry name" value="AB_hydrolase_fold"/>
</dbReference>
<feature type="domain" description="YSIRK Gram-positive signal peptide" evidence="12">
    <location>
        <begin position="3"/>
        <end position="27"/>
    </location>
</feature>
<dbReference type="GO" id="GO:0016042">
    <property type="term" value="P:lipid catabolic process"/>
    <property type="evidence" value="ECO:0007669"/>
    <property type="project" value="UniProtKB-KW"/>
</dbReference>
<feature type="region of interest" description="Disordered" evidence="10">
    <location>
        <begin position="36"/>
        <end position="349"/>
    </location>
</feature>
<feature type="chain" id="PRO_5016615134" description="triacylglycerol lipase" evidence="11">
    <location>
        <begin position="36"/>
        <end position="732"/>
    </location>
</feature>
<keyword evidence="5" id="KW-0964">Secreted</keyword>
<evidence type="ECO:0000256" key="8">
    <source>
        <dbReference type="ARBA" id="ARBA00022963"/>
    </source>
</evidence>
<dbReference type="EC" id="3.1.1.3" evidence="4"/>
<dbReference type="InterPro" id="IPR005877">
    <property type="entry name" value="YSIRK_signal_dom"/>
</dbReference>
<dbReference type="RefSeq" id="WP_115312527.1">
    <property type="nucleotide sequence ID" value="NZ_CP066042.1"/>
</dbReference>
<feature type="compositionally biased region" description="Polar residues" evidence="10">
    <location>
        <begin position="72"/>
        <end position="120"/>
    </location>
</feature>
<keyword evidence="7 14" id="KW-0378">Hydrolase</keyword>
<evidence type="ECO:0000256" key="7">
    <source>
        <dbReference type="ARBA" id="ARBA00022801"/>
    </source>
</evidence>
<dbReference type="PANTHER" id="PTHR34043:SF3">
    <property type="entry name" value="ALPHA_BETA-HYDROLASES SUPERFAMILY PROTEIN"/>
    <property type="match status" value="1"/>
</dbReference>
<feature type="compositionally biased region" description="Polar residues" evidence="10">
    <location>
        <begin position="38"/>
        <end position="64"/>
    </location>
</feature>
<feature type="domain" description="Lipase-like C-terminal" evidence="13">
    <location>
        <begin position="354"/>
        <end position="731"/>
    </location>
</feature>
<keyword evidence="15" id="KW-1185">Reference proteome</keyword>
<keyword evidence="6 11" id="KW-0732">Signal</keyword>
<organism evidence="14 15">
    <name type="scientific">Staphylococcus saccharolyticus</name>
    <dbReference type="NCBI Taxonomy" id="33028"/>
    <lineage>
        <taxon>Bacteria</taxon>
        <taxon>Bacillati</taxon>
        <taxon>Bacillota</taxon>
        <taxon>Bacilli</taxon>
        <taxon>Bacillales</taxon>
        <taxon>Staphylococcaceae</taxon>
        <taxon>Staphylococcus</taxon>
    </lineage>
</organism>
<evidence type="ECO:0000259" key="12">
    <source>
        <dbReference type="Pfam" id="PF04650"/>
    </source>
</evidence>
<dbReference type="Pfam" id="PF24708">
    <property type="entry name" value="Lip_C"/>
    <property type="match status" value="1"/>
</dbReference>
<evidence type="ECO:0000256" key="4">
    <source>
        <dbReference type="ARBA" id="ARBA00013279"/>
    </source>
</evidence>
<dbReference type="EMBL" id="UHDZ01000001">
    <property type="protein sequence ID" value="SUM67569.1"/>
    <property type="molecule type" value="Genomic_DNA"/>
</dbReference>
<name>A0A380GZK9_9STAP</name>
<keyword evidence="8" id="KW-0442">Lipid degradation</keyword>
<evidence type="ECO:0000256" key="1">
    <source>
        <dbReference type="ARBA" id="ARBA00001024"/>
    </source>
</evidence>
<feature type="compositionally biased region" description="Polar residues" evidence="10">
    <location>
        <begin position="243"/>
        <end position="260"/>
    </location>
</feature>
<comment type="similarity">
    <text evidence="3">Belongs to the AB hydrolase superfamily. Lipase family.</text>
</comment>
<gene>
    <name evidence="14" type="primary">lip_1</name>
    <name evidence="14" type="ORF">NCTC11807_00221</name>
</gene>
<reference evidence="14 15" key="1">
    <citation type="submission" date="2018-06" db="EMBL/GenBank/DDBJ databases">
        <authorList>
            <consortium name="Pathogen Informatics"/>
            <person name="Doyle S."/>
        </authorList>
    </citation>
    <scope>NUCLEOTIDE SEQUENCE [LARGE SCALE GENOMIC DNA]</scope>
    <source>
        <strain evidence="14 15">NCTC11807</strain>
    </source>
</reference>
<dbReference type="NCBIfam" id="TIGR01168">
    <property type="entry name" value="YSIRK_signal"/>
    <property type="match status" value="1"/>
</dbReference>
<evidence type="ECO:0000313" key="14">
    <source>
        <dbReference type="EMBL" id="SUM67569.1"/>
    </source>
</evidence>
<feature type="compositionally biased region" description="Basic and acidic residues" evidence="10">
    <location>
        <begin position="192"/>
        <end position="207"/>
    </location>
</feature>
<feature type="compositionally biased region" description="Polar residues" evidence="10">
    <location>
        <begin position="172"/>
        <end position="191"/>
    </location>
</feature>
<dbReference type="InterPro" id="IPR056304">
    <property type="entry name" value="Lip-like_C"/>
</dbReference>